<sequence>MAAKAKVLRAVIDCYLARSGIEIVPAQNVDNPAMVMSLVASTRSLTLVPSYLEKLMPWSVVSRPLAGDVPEIDLTIGYSKANTSPVLKLFLSRVDDLITRPS</sequence>
<organism evidence="1 2">
    <name type="scientific">Caballeronia udeis</name>
    <dbReference type="NCBI Taxonomy" id="1232866"/>
    <lineage>
        <taxon>Bacteria</taxon>
        <taxon>Pseudomonadati</taxon>
        <taxon>Pseudomonadota</taxon>
        <taxon>Betaproteobacteria</taxon>
        <taxon>Burkholderiales</taxon>
        <taxon>Burkholderiaceae</taxon>
        <taxon>Caballeronia</taxon>
    </lineage>
</organism>
<dbReference type="AlphaFoldDB" id="A0A158JQ50"/>
<name>A0A158JQ50_9BURK</name>
<protein>
    <submittedName>
        <fullName evidence="1">Hca operon transcriptional activator</fullName>
    </submittedName>
</protein>
<evidence type="ECO:0000313" key="1">
    <source>
        <dbReference type="EMBL" id="SAL70937.1"/>
    </source>
</evidence>
<dbReference type="SUPFAM" id="SSF53850">
    <property type="entry name" value="Periplasmic binding protein-like II"/>
    <property type="match status" value="1"/>
</dbReference>
<evidence type="ECO:0000313" key="2">
    <source>
        <dbReference type="Proteomes" id="UP000054683"/>
    </source>
</evidence>
<accession>A0A158JQ50</accession>
<reference evidence="1 2" key="1">
    <citation type="submission" date="2016-01" db="EMBL/GenBank/DDBJ databases">
        <authorList>
            <person name="Oliw E.H."/>
        </authorList>
    </citation>
    <scope>NUCLEOTIDE SEQUENCE [LARGE SCALE GENOMIC DNA]</scope>
    <source>
        <strain evidence="1">LMG 27134</strain>
    </source>
</reference>
<dbReference type="Proteomes" id="UP000054683">
    <property type="component" value="Unassembled WGS sequence"/>
</dbReference>
<gene>
    <name evidence="1" type="primary">hcaR</name>
    <name evidence="1" type="ORF">AWB69_08494</name>
</gene>
<dbReference type="Gene3D" id="3.40.190.10">
    <property type="entry name" value="Periplasmic binding protein-like II"/>
    <property type="match status" value="2"/>
</dbReference>
<proteinExistence type="predicted"/>
<dbReference type="EMBL" id="FCOK02000108">
    <property type="protein sequence ID" value="SAL70937.1"/>
    <property type="molecule type" value="Genomic_DNA"/>
</dbReference>